<comment type="function">
    <text evidence="1 13">Catalyzes the O-sulfation of tyrosine residues within acidic motifs of polypeptides, using 3'-phosphoadenylyl sulfate (PAPS) as cosubstrate.</text>
</comment>
<keyword evidence="10" id="KW-1015">Disulfide bond</keyword>
<evidence type="ECO:0000256" key="3">
    <source>
        <dbReference type="ARBA" id="ARBA00009988"/>
    </source>
</evidence>
<keyword evidence="17" id="KW-1185">Reference proteome</keyword>
<evidence type="ECO:0000256" key="6">
    <source>
        <dbReference type="ARBA" id="ARBA00022968"/>
    </source>
</evidence>
<dbReference type="PANTHER" id="PTHR12788">
    <property type="entry name" value="PROTEIN-TYROSINE SULFOTRANSFERASE 2"/>
    <property type="match status" value="1"/>
</dbReference>
<dbReference type="SUPFAM" id="SSF52540">
    <property type="entry name" value="P-loop containing nucleoside triphosphate hydrolases"/>
    <property type="match status" value="1"/>
</dbReference>
<dbReference type="PANTHER" id="PTHR12788:SF6">
    <property type="entry name" value="PROTEIN-TYROSINE SULFOTRANSFERASE 2"/>
    <property type="match status" value="1"/>
</dbReference>
<dbReference type="GO" id="GO:0008476">
    <property type="term" value="F:protein-tyrosine sulfotransferase activity"/>
    <property type="evidence" value="ECO:0007669"/>
    <property type="project" value="UniProtKB-EC"/>
</dbReference>
<keyword evidence="4 13" id="KW-0808">Transferase</keyword>
<comment type="caution">
    <text evidence="16">The sequence shown here is derived from an EMBL/GenBank/DDBJ whole genome shotgun (WGS) entry which is preliminary data.</text>
</comment>
<evidence type="ECO:0000256" key="13">
    <source>
        <dbReference type="RuleBase" id="RU365018"/>
    </source>
</evidence>
<evidence type="ECO:0000256" key="8">
    <source>
        <dbReference type="ARBA" id="ARBA00023034"/>
    </source>
</evidence>
<keyword evidence="7" id="KW-1133">Transmembrane helix</keyword>
<keyword evidence="11" id="KW-0325">Glycoprotein</keyword>
<dbReference type="EC" id="2.8.2.20" evidence="13"/>
<dbReference type="Proteomes" id="UP000829720">
    <property type="component" value="Unassembled WGS sequence"/>
</dbReference>
<evidence type="ECO:0000256" key="2">
    <source>
        <dbReference type="ARBA" id="ARBA00004323"/>
    </source>
</evidence>
<comment type="similarity">
    <text evidence="3 13">Belongs to the protein sulfotransferase family.</text>
</comment>
<feature type="signal peptide" evidence="15">
    <location>
        <begin position="1"/>
        <end position="20"/>
    </location>
</feature>
<evidence type="ECO:0000256" key="1">
    <source>
        <dbReference type="ARBA" id="ARBA00003886"/>
    </source>
</evidence>
<sequence length="366" mass="40674">MRISARRALWVVLTLLGAWAMIRLCQLVLECPGRSRATRGTVSVLVRDRRRTEYRYGQDAPLVFVGGVPRSGTTLMRAMLDAHPEIRCGEETRVIPRLLALRQAWARPSPERQRLEEAGVSQEVLDSAVSAFLLEVIARHGEPAPLLCNKDPFTLKSALYLSQIFPNSKFLLMLRDGRAAVHSMISRRVTIAGFDLSSYRDCLSKWSRAVESMLAQCQQVGPERCLTVRYESLVLQPRATLEGVLRFLEVPWHEGVLHHEEAIGQPGGVSLSRIERSTDQVIKPVNLEALTRWVGHIPADVLADMAEIAPMLSRLGYNPNANPPQYGQPDPSVVNNTERVLKGDFKTPASLKGQPAVFLNGSDTEG</sequence>
<evidence type="ECO:0000256" key="4">
    <source>
        <dbReference type="ARBA" id="ARBA00022679"/>
    </source>
</evidence>
<dbReference type="OrthoDB" id="545675at2759"/>
<keyword evidence="9" id="KW-0472">Membrane</keyword>
<evidence type="ECO:0000256" key="14">
    <source>
        <dbReference type="SAM" id="MobiDB-lite"/>
    </source>
</evidence>
<reference evidence="16" key="1">
    <citation type="submission" date="2021-01" db="EMBL/GenBank/DDBJ databases">
        <authorList>
            <person name="Zahm M."/>
            <person name="Roques C."/>
            <person name="Cabau C."/>
            <person name="Klopp C."/>
            <person name="Donnadieu C."/>
            <person name="Jouanno E."/>
            <person name="Lampietro C."/>
            <person name="Louis A."/>
            <person name="Herpin A."/>
            <person name="Echchiki A."/>
            <person name="Berthelot C."/>
            <person name="Parey E."/>
            <person name="Roest-Crollius H."/>
            <person name="Braasch I."/>
            <person name="Postlethwait J."/>
            <person name="Bobe J."/>
            <person name="Montfort J."/>
            <person name="Bouchez O."/>
            <person name="Begum T."/>
            <person name="Mejri S."/>
            <person name="Adams A."/>
            <person name="Chen W.-J."/>
            <person name="Guiguen Y."/>
        </authorList>
    </citation>
    <scope>NUCLEOTIDE SEQUENCE</scope>
    <source>
        <tissue evidence="16">Blood</tissue>
    </source>
</reference>
<evidence type="ECO:0000256" key="15">
    <source>
        <dbReference type="SAM" id="SignalP"/>
    </source>
</evidence>
<evidence type="ECO:0000313" key="17">
    <source>
        <dbReference type="Proteomes" id="UP000829720"/>
    </source>
</evidence>
<keyword evidence="6" id="KW-0735">Signal-anchor</keyword>
<dbReference type="FunFam" id="3.40.50.300:FF:000290">
    <property type="entry name" value="Protein-tyrosine sulfotransferase"/>
    <property type="match status" value="1"/>
</dbReference>
<feature type="region of interest" description="Disordered" evidence="14">
    <location>
        <begin position="345"/>
        <end position="366"/>
    </location>
</feature>
<dbReference type="EMBL" id="JAERUA010000001">
    <property type="protein sequence ID" value="KAI1905383.1"/>
    <property type="molecule type" value="Genomic_DNA"/>
</dbReference>
<dbReference type="Gene3D" id="3.40.50.300">
    <property type="entry name" value="P-loop containing nucleotide triphosphate hydrolases"/>
    <property type="match status" value="1"/>
</dbReference>
<evidence type="ECO:0000256" key="7">
    <source>
        <dbReference type="ARBA" id="ARBA00022989"/>
    </source>
</evidence>
<evidence type="ECO:0000256" key="9">
    <source>
        <dbReference type="ARBA" id="ARBA00023136"/>
    </source>
</evidence>
<evidence type="ECO:0000256" key="12">
    <source>
        <dbReference type="ARBA" id="ARBA00048460"/>
    </source>
</evidence>
<dbReference type="InterPro" id="IPR027417">
    <property type="entry name" value="P-loop_NTPase"/>
</dbReference>
<comment type="subcellular location">
    <subcellularLocation>
        <location evidence="2">Golgi apparatus membrane</location>
        <topology evidence="2">Single-pass type II membrane protein</topology>
    </subcellularLocation>
</comment>
<dbReference type="GO" id="GO:0000139">
    <property type="term" value="C:Golgi membrane"/>
    <property type="evidence" value="ECO:0007669"/>
    <property type="project" value="UniProtKB-SubCell"/>
</dbReference>
<accession>A0A8T3E8H2</accession>
<gene>
    <name evidence="16" type="ORF">AGOR_G00015600</name>
</gene>
<keyword evidence="15" id="KW-0732">Signal</keyword>
<keyword evidence="8" id="KW-0333">Golgi apparatus</keyword>
<dbReference type="InterPro" id="IPR026634">
    <property type="entry name" value="TPST-like"/>
</dbReference>
<dbReference type="Pfam" id="PF13469">
    <property type="entry name" value="Sulfotransfer_3"/>
    <property type="match status" value="1"/>
</dbReference>
<organism evidence="16 17">
    <name type="scientific">Albula goreensis</name>
    <dbReference type="NCBI Taxonomy" id="1534307"/>
    <lineage>
        <taxon>Eukaryota</taxon>
        <taxon>Metazoa</taxon>
        <taxon>Chordata</taxon>
        <taxon>Craniata</taxon>
        <taxon>Vertebrata</taxon>
        <taxon>Euteleostomi</taxon>
        <taxon>Actinopterygii</taxon>
        <taxon>Neopterygii</taxon>
        <taxon>Teleostei</taxon>
        <taxon>Albuliformes</taxon>
        <taxon>Albulidae</taxon>
        <taxon>Albula</taxon>
    </lineage>
</organism>
<proteinExistence type="inferred from homology"/>
<evidence type="ECO:0000256" key="10">
    <source>
        <dbReference type="ARBA" id="ARBA00023157"/>
    </source>
</evidence>
<comment type="catalytic activity">
    <reaction evidence="12 13">
        <text>L-tyrosyl-[protein] + 3'-phosphoadenylyl sulfate = O-sulfo-L-tyrosine-[protein] + adenosine 3',5'-bisphosphate + H(+)</text>
        <dbReference type="Rhea" id="RHEA:16801"/>
        <dbReference type="Rhea" id="RHEA-COMP:10136"/>
        <dbReference type="Rhea" id="RHEA-COMP:11688"/>
        <dbReference type="ChEBI" id="CHEBI:15378"/>
        <dbReference type="ChEBI" id="CHEBI:46858"/>
        <dbReference type="ChEBI" id="CHEBI:58339"/>
        <dbReference type="ChEBI" id="CHEBI:58343"/>
        <dbReference type="ChEBI" id="CHEBI:65286"/>
        <dbReference type="EC" id="2.8.2.20"/>
    </reaction>
</comment>
<protein>
    <recommendedName>
        <fullName evidence="13">Protein-tyrosine sulfotransferase</fullName>
        <ecNumber evidence="13">2.8.2.20</ecNumber>
    </recommendedName>
</protein>
<name>A0A8T3E8H2_9TELE</name>
<keyword evidence="5" id="KW-0812">Transmembrane</keyword>
<evidence type="ECO:0000313" key="16">
    <source>
        <dbReference type="EMBL" id="KAI1905383.1"/>
    </source>
</evidence>
<dbReference type="AlphaFoldDB" id="A0A8T3E8H2"/>
<feature type="chain" id="PRO_5035873510" description="Protein-tyrosine sulfotransferase" evidence="15">
    <location>
        <begin position="21"/>
        <end position="366"/>
    </location>
</feature>
<evidence type="ECO:0000256" key="11">
    <source>
        <dbReference type="ARBA" id="ARBA00023180"/>
    </source>
</evidence>
<evidence type="ECO:0000256" key="5">
    <source>
        <dbReference type="ARBA" id="ARBA00022692"/>
    </source>
</evidence>